<protein>
    <submittedName>
        <fullName evidence="1">Uncharacterized protein</fullName>
    </submittedName>
</protein>
<keyword evidence="2" id="KW-1185">Reference proteome</keyword>
<comment type="caution">
    <text evidence="1">The sequence shown here is derived from an EMBL/GenBank/DDBJ whole genome shotgun (WGS) entry which is preliminary data.</text>
</comment>
<accession>A0A4Q7YVN4</accession>
<name>A0A4Q7YVN4_9BACT</name>
<sequence>MDRHHSRARMIYSLRRLLRNDHPFGQPNCDRCVEFLTATQRIKDLSCGAHQWTSLPVTGIYVSNERRSRRFLIVGYSNPDGPTERPNNLCYCVPLLLDRSVPGGGFKLLACFAPESMVPLSKGLYLENKAVKEDALEDWFRFCGPLERCFWPHETGESPECQGDRSELDPEWERFARAGIFYKDSIDALVKLWSESKKEIQDELNN</sequence>
<organism evidence="1 2">
    <name type="scientific">Edaphobacter modestus</name>
    <dbReference type="NCBI Taxonomy" id="388466"/>
    <lineage>
        <taxon>Bacteria</taxon>
        <taxon>Pseudomonadati</taxon>
        <taxon>Acidobacteriota</taxon>
        <taxon>Terriglobia</taxon>
        <taxon>Terriglobales</taxon>
        <taxon>Acidobacteriaceae</taxon>
        <taxon>Edaphobacter</taxon>
    </lineage>
</organism>
<proteinExistence type="predicted"/>
<gene>
    <name evidence="1" type="ORF">BDD14_2601</name>
</gene>
<evidence type="ECO:0000313" key="1">
    <source>
        <dbReference type="EMBL" id="RZU41105.1"/>
    </source>
</evidence>
<dbReference type="AlphaFoldDB" id="A0A4Q7YVN4"/>
<dbReference type="Proteomes" id="UP000292958">
    <property type="component" value="Unassembled WGS sequence"/>
</dbReference>
<dbReference type="EMBL" id="SHKW01000001">
    <property type="protein sequence ID" value="RZU41105.1"/>
    <property type="molecule type" value="Genomic_DNA"/>
</dbReference>
<dbReference type="RefSeq" id="WP_130419073.1">
    <property type="nucleotide sequence ID" value="NZ_SHKW01000001.1"/>
</dbReference>
<reference evidence="1 2" key="1">
    <citation type="submission" date="2019-02" db="EMBL/GenBank/DDBJ databases">
        <title>Genomic Encyclopedia of Archaeal and Bacterial Type Strains, Phase II (KMG-II): from individual species to whole genera.</title>
        <authorList>
            <person name="Goeker M."/>
        </authorList>
    </citation>
    <scope>NUCLEOTIDE SEQUENCE [LARGE SCALE GENOMIC DNA]</scope>
    <source>
        <strain evidence="1 2">DSM 18101</strain>
    </source>
</reference>
<evidence type="ECO:0000313" key="2">
    <source>
        <dbReference type="Proteomes" id="UP000292958"/>
    </source>
</evidence>